<dbReference type="Proteomes" id="UP000078447">
    <property type="component" value="Unassembled WGS sequence"/>
</dbReference>
<accession>A0ABX2VAY3</accession>
<feature type="transmembrane region" description="Helical" evidence="1">
    <location>
        <begin position="231"/>
        <end position="250"/>
    </location>
</feature>
<feature type="transmembrane region" description="Helical" evidence="1">
    <location>
        <begin position="155"/>
        <end position="176"/>
    </location>
</feature>
<dbReference type="RefSeq" id="WP_028106221.1">
    <property type="nucleotide sequence ID" value="NZ_LVVL01000001.1"/>
</dbReference>
<feature type="transmembrane region" description="Helical" evidence="1">
    <location>
        <begin position="183"/>
        <end position="200"/>
    </location>
</feature>
<keyword evidence="1" id="KW-1133">Transmembrane helix</keyword>
<keyword evidence="3" id="KW-1185">Reference proteome</keyword>
<proteinExistence type="predicted"/>
<reference evidence="2 3" key="1">
    <citation type="submission" date="2016-03" db="EMBL/GenBank/DDBJ databases">
        <authorList>
            <person name="Cho S.-Y."/>
            <person name="Lim S."/>
            <person name="Kim H."/>
            <person name="Soh E.H."/>
            <person name="Moon J.S."/>
        </authorList>
    </citation>
    <scope>NUCLEOTIDE SEQUENCE [LARGE SCALE GENOMIC DNA]</scope>
    <source>
        <strain evidence="2 3">KCTC 3810</strain>
    </source>
</reference>
<evidence type="ECO:0000313" key="3">
    <source>
        <dbReference type="Proteomes" id="UP000078447"/>
    </source>
</evidence>
<evidence type="ECO:0008006" key="4">
    <source>
        <dbReference type="Google" id="ProtNLM"/>
    </source>
</evidence>
<protein>
    <recommendedName>
        <fullName evidence="4">ABC-2 type transport system permease protein</fullName>
    </recommendedName>
</protein>
<keyword evidence="1" id="KW-0472">Membrane</keyword>
<feature type="transmembrane region" description="Helical" evidence="1">
    <location>
        <begin position="117"/>
        <end position="143"/>
    </location>
</feature>
<evidence type="ECO:0000313" key="2">
    <source>
        <dbReference type="EMBL" id="OAN15377.1"/>
    </source>
</evidence>
<sequence length="255" mass="29036">MNNLFILVRAELAEALKEYKFIWLTLFFSTLGVTQPLINKYMDVILNHIGDTAGIVIDPNRQVPNATDVFLSTISGQFNQIGLIILIISFMGLIATDRNSGMQDFILTRPVSLYSYLYSKLIGHWLISMFSISVGVLVSYLYTVYLFGTFSFLKLLGFLVLYSLWILYLISLVILISTFVKNQILIAILTITFAFFWIFTKNFSHALSQIVPAKILTLAEHQLLDLHELNYVSVFICLMLTVLNISWAGAKFNKF</sequence>
<feature type="transmembrane region" description="Helical" evidence="1">
    <location>
        <begin position="21"/>
        <end position="38"/>
    </location>
</feature>
<evidence type="ECO:0000256" key="1">
    <source>
        <dbReference type="SAM" id="Phobius"/>
    </source>
</evidence>
<organism evidence="2 3">
    <name type="scientific">Exiguobacterium undae</name>
    <dbReference type="NCBI Taxonomy" id="169177"/>
    <lineage>
        <taxon>Bacteria</taxon>
        <taxon>Bacillati</taxon>
        <taxon>Bacillota</taxon>
        <taxon>Bacilli</taxon>
        <taxon>Bacillales</taxon>
        <taxon>Bacillales Family XII. Incertae Sedis</taxon>
        <taxon>Exiguobacterium</taxon>
    </lineage>
</organism>
<dbReference type="EMBL" id="LVVL01000001">
    <property type="protein sequence ID" value="OAN15377.1"/>
    <property type="molecule type" value="Genomic_DNA"/>
</dbReference>
<feature type="transmembrane region" description="Helical" evidence="1">
    <location>
        <begin position="78"/>
        <end position="96"/>
    </location>
</feature>
<keyword evidence="1" id="KW-0812">Transmembrane</keyword>
<gene>
    <name evidence="2" type="ORF">A3783_05430</name>
</gene>
<dbReference type="Pfam" id="PF12679">
    <property type="entry name" value="ABC2_membrane_2"/>
    <property type="match status" value="1"/>
</dbReference>
<comment type="caution">
    <text evidence="2">The sequence shown here is derived from an EMBL/GenBank/DDBJ whole genome shotgun (WGS) entry which is preliminary data.</text>
</comment>
<name>A0ABX2VAY3_9BACL</name>